<dbReference type="SMART" id="SM00382">
    <property type="entry name" value="AAA"/>
    <property type="match status" value="1"/>
</dbReference>
<dbReference type="GO" id="GO:0005524">
    <property type="term" value="F:ATP binding"/>
    <property type="evidence" value="ECO:0007669"/>
    <property type="project" value="UniProtKB-KW"/>
</dbReference>
<dbReference type="GO" id="GO:0006952">
    <property type="term" value="P:defense response"/>
    <property type="evidence" value="ECO:0007669"/>
    <property type="project" value="UniProtKB-KW"/>
</dbReference>
<dbReference type="InterPro" id="IPR002182">
    <property type="entry name" value="NB-ARC"/>
</dbReference>
<keyword evidence="3" id="KW-0611">Plant defense</keyword>
<dbReference type="Proteomes" id="UP000694886">
    <property type="component" value="Chromosome 5"/>
</dbReference>
<dbReference type="PANTHER" id="PTHR33463:SF214">
    <property type="entry name" value="NB-ARC DOMAIN-CONTAINING DISEASE RESISTANCE PROTEIN"/>
    <property type="match status" value="1"/>
</dbReference>
<dbReference type="InterPro" id="IPR032675">
    <property type="entry name" value="LRR_dom_sf"/>
</dbReference>
<protein>
    <submittedName>
        <fullName evidence="8">Probable disease resistance protein At4g27220</fullName>
    </submittedName>
</protein>
<dbReference type="InterPro" id="IPR027417">
    <property type="entry name" value="P-loop_NTPase"/>
</dbReference>
<sequence length="1385" mass="157374">MEPILTGAAANLSSEAAKGIFQDMKRHIRYVIIYKKNVDKFEEKLKMLIAKRASLQQEVDAADRNGEKIKADVELWRFTVDEVITEEGKKVKDLEDKAKNKCFIGLCPNIKSRNQLSRKAEEGVATIDDLIQQCQFNGVGYRDVPEAILDASPKDFETFKSREKVFNDIMEAIKDATINMIGLYGLAGMGKTSLVKEVARQVQELKLFDSVVTVIMTQTPDIQNIQDQIAELLGLRLEDKSTVVRARRLCERLKKEKKVLVVLDNVWKKLDLEEVGIPFGNQHKGCKILLTSRDQNVLSNGMDAEKTFSIGDLDDEEAWDLFRKMAGDCVESAELRSIAIEVAQRCARLPLAIATVARALRNKSSFAWEDALRQLQRPSSNNFTGISADVYSAIELSYNHLESDELKQAFLLCSLLRHEPIDYLLQCAIGLGLINGVSTMKEARNRLLTMVSNLKASCLLLDSNLNDRYFDMHDLVYDVAMSIASKDNHVFALTKEDVLKDWPDGEIMKKWNKIFLRYPRIIGELPDELNCPEVVLVTLASKDLSLKMPPTFFNKTKNLKVLDFSGMQFSSLPLSTCLLTSLHALFLNQCELRDISIIGELKNLEILNLSYSDIKILPKEIGRLVKLKVLDLGHCTKLKIISPGVLSSLSRLEELYMGGTFIQWEVGGHANQRGNIASLAELNTLSCLTTLEVHIPDAEAMSRGLLFKELQKLERYKIFIGKEWEWFGEYEYSRTLKLKLSTSIDHLDHGIKLLLEKTEALYLDDLKSVTIAMQGFKDKESLSHLKNLHIQNDSVIKYIINDNGVVDKNEFLQLQSLTLQNLPQLISFCSEDENGSTSRVQHELPLFSEKSLFPCLENLRLSSISVERIWHDSFCNHENLTRLIIQGCGNLKRLLSFSMSRKLVHLKCFEIIGCKCLREIIFAEDTEEESKDTILFPQLNSLKLQDLQHLIGFWLERRNIEFPSLKSLKIEKCPELKGFIYESTMEGSQSFSSQVLFDEKVAFPSLEKISISKLRNMKMIWQNRLAANSFHKLQGMEVEECDELLTIFPSNMLRAFQGLQTLTVQKCVSVEEVFEVGRSNTEETGAVTTQLRELYIGYLPSLKNIWKNDPKGIFTFENLRVISVWDCCSLKNVFPASVARVLPQLRDLHINDCGVEEIVSKEEGLETTITFRFDQGVHTTKWPMLKKLKVFGCDKMKILGTERLNISDTAKVDGQLESSLIQPPLLLAEKVIPQLEKLSLNIDDINAMISDSQFSRSLFREIKVLRVCNSGDESVVFPITFLERFHNLEKLVVISYEFKELFCNERDCGVETYAGTLPTIRSLKLIGLDNLKHLWKQDVQVDRILPNLETLQVYQCDKLISLGSSSASFQNLLTLNATTHLGSHL</sequence>
<gene>
    <name evidence="8" type="primary">LOC108662045</name>
</gene>
<keyword evidence="5" id="KW-0175">Coiled coil</keyword>
<keyword evidence="2" id="KW-0547">Nucleotide-binding</keyword>
<dbReference type="Gramene" id="Tc05v2_t024650.1">
    <property type="protein sequence ID" value="Tc05v2_p024650.1"/>
    <property type="gene ID" value="Tc05v2_g024650"/>
</dbReference>
<accession>A0AB32WCP8</accession>
<dbReference type="Gene3D" id="1.10.8.430">
    <property type="entry name" value="Helical domain of apoptotic protease-activating factors"/>
    <property type="match status" value="1"/>
</dbReference>
<evidence type="ECO:0000256" key="4">
    <source>
        <dbReference type="ARBA" id="ARBA00022840"/>
    </source>
</evidence>
<evidence type="ECO:0000313" key="8">
    <source>
        <dbReference type="RefSeq" id="XP_017976580.1"/>
    </source>
</evidence>
<dbReference type="Gene3D" id="3.40.50.300">
    <property type="entry name" value="P-loop containing nucleotide triphosphate hydrolases"/>
    <property type="match status" value="1"/>
</dbReference>
<dbReference type="Gene3D" id="3.80.10.10">
    <property type="entry name" value="Ribonuclease Inhibitor"/>
    <property type="match status" value="2"/>
</dbReference>
<dbReference type="RefSeq" id="XP_017976580.1">
    <property type="nucleotide sequence ID" value="XM_018121091.1"/>
</dbReference>
<reference evidence="7" key="1">
    <citation type="journal article" date="1997" name="Nucleic Acids Res.">
        <title>tRNAscan-SE: a program for improved detection of transfer RNA genes in genomic sequence.</title>
        <authorList>
            <person name="Lowe T.M."/>
            <person name="Eddy S.R."/>
        </authorList>
    </citation>
    <scope>NUCLEOTIDE SEQUENCE [LARGE SCALE GENOMIC DNA]</scope>
    <source>
        <strain evidence="7">r\B97-61/B2</strain>
    </source>
</reference>
<dbReference type="InterPro" id="IPR050905">
    <property type="entry name" value="Plant_NBS-LRR"/>
</dbReference>
<dbReference type="PANTHER" id="PTHR33463">
    <property type="entry name" value="NB-ARC DOMAIN-CONTAINING PROTEIN-RELATED"/>
    <property type="match status" value="1"/>
</dbReference>
<feature type="coiled-coil region" evidence="5">
    <location>
        <begin position="38"/>
        <end position="72"/>
    </location>
</feature>
<dbReference type="SUPFAM" id="SSF52540">
    <property type="entry name" value="P-loop containing nucleoside triphosphate hydrolases"/>
    <property type="match status" value="1"/>
</dbReference>
<dbReference type="PRINTS" id="PR00364">
    <property type="entry name" value="DISEASERSIST"/>
</dbReference>
<keyword evidence="4" id="KW-0067">ATP-binding</keyword>
<dbReference type="GO" id="GO:0043531">
    <property type="term" value="F:ADP binding"/>
    <property type="evidence" value="ECO:0007669"/>
    <property type="project" value="InterPro"/>
</dbReference>
<dbReference type="Pfam" id="PF13855">
    <property type="entry name" value="LRR_8"/>
    <property type="match status" value="1"/>
</dbReference>
<evidence type="ECO:0000256" key="5">
    <source>
        <dbReference type="SAM" id="Coils"/>
    </source>
</evidence>
<dbReference type="SUPFAM" id="SSF52058">
    <property type="entry name" value="L domain-like"/>
    <property type="match status" value="2"/>
</dbReference>
<evidence type="ECO:0000313" key="7">
    <source>
        <dbReference type="Proteomes" id="UP000694886"/>
    </source>
</evidence>
<evidence type="ECO:0000259" key="6">
    <source>
        <dbReference type="SMART" id="SM00382"/>
    </source>
</evidence>
<organism evidence="7 8">
    <name type="scientific">Theobroma cacao</name>
    <name type="common">Cacao</name>
    <name type="synonym">Cocoa</name>
    <dbReference type="NCBI Taxonomy" id="3641"/>
    <lineage>
        <taxon>Eukaryota</taxon>
        <taxon>Viridiplantae</taxon>
        <taxon>Streptophyta</taxon>
        <taxon>Embryophyta</taxon>
        <taxon>Tracheophyta</taxon>
        <taxon>Spermatophyta</taxon>
        <taxon>Magnoliopsida</taxon>
        <taxon>eudicotyledons</taxon>
        <taxon>Gunneridae</taxon>
        <taxon>Pentapetalae</taxon>
        <taxon>rosids</taxon>
        <taxon>malvids</taxon>
        <taxon>Malvales</taxon>
        <taxon>Malvaceae</taxon>
        <taxon>Byttnerioideae</taxon>
        <taxon>Theobroma</taxon>
    </lineage>
</organism>
<dbReference type="FunFam" id="3.40.50.300:FF:001091">
    <property type="entry name" value="Probable disease resistance protein At1g61300"/>
    <property type="match status" value="1"/>
</dbReference>
<dbReference type="GeneID" id="108662045"/>
<feature type="domain" description="AAA+ ATPase" evidence="6">
    <location>
        <begin position="177"/>
        <end position="316"/>
    </location>
</feature>
<evidence type="ECO:0000256" key="2">
    <source>
        <dbReference type="ARBA" id="ARBA00022741"/>
    </source>
</evidence>
<evidence type="ECO:0000256" key="3">
    <source>
        <dbReference type="ARBA" id="ARBA00022821"/>
    </source>
</evidence>
<reference evidence="8" key="2">
    <citation type="submission" date="2025-08" db="UniProtKB">
        <authorList>
            <consortium name="RefSeq"/>
        </authorList>
    </citation>
    <scope>IDENTIFICATION</scope>
</reference>
<dbReference type="InterPro" id="IPR057135">
    <property type="entry name" value="At4g27190-like_LRR"/>
</dbReference>
<dbReference type="InterPro" id="IPR001611">
    <property type="entry name" value="Leu-rich_rpt"/>
</dbReference>
<dbReference type="Pfam" id="PF23247">
    <property type="entry name" value="LRR_RPS2"/>
    <property type="match status" value="3"/>
</dbReference>
<evidence type="ECO:0000256" key="1">
    <source>
        <dbReference type="ARBA" id="ARBA00008894"/>
    </source>
</evidence>
<dbReference type="InterPro" id="IPR042197">
    <property type="entry name" value="Apaf_helical"/>
</dbReference>
<proteinExistence type="inferred from homology"/>
<dbReference type="Pfam" id="PF00931">
    <property type="entry name" value="NB-ARC"/>
    <property type="match status" value="1"/>
</dbReference>
<name>A0AB32WCP8_THECC</name>
<dbReference type="KEGG" id="tcc:108662045"/>
<comment type="similarity">
    <text evidence="1">Belongs to the disease resistance NB-LRR family.</text>
</comment>
<dbReference type="InterPro" id="IPR003593">
    <property type="entry name" value="AAA+_ATPase"/>
</dbReference>